<organism evidence="1 2">
    <name type="scientific">Armillaria novae-zelandiae</name>
    <dbReference type="NCBI Taxonomy" id="153914"/>
    <lineage>
        <taxon>Eukaryota</taxon>
        <taxon>Fungi</taxon>
        <taxon>Dikarya</taxon>
        <taxon>Basidiomycota</taxon>
        <taxon>Agaricomycotina</taxon>
        <taxon>Agaricomycetes</taxon>
        <taxon>Agaricomycetidae</taxon>
        <taxon>Agaricales</taxon>
        <taxon>Marasmiineae</taxon>
        <taxon>Physalacriaceae</taxon>
        <taxon>Armillaria</taxon>
    </lineage>
</organism>
<dbReference type="Pfam" id="PF20174">
    <property type="entry name" value="DUF6540"/>
    <property type="match status" value="1"/>
</dbReference>
<name>A0AA39N7C4_9AGAR</name>
<gene>
    <name evidence="1" type="ORF">IW261DRAFT_1636312</name>
</gene>
<dbReference type="InterPro" id="IPR046670">
    <property type="entry name" value="DUF6540"/>
</dbReference>
<evidence type="ECO:0000313" key="1">
    <source>
        <dbReference type="EMBL" id="KAK0460309.1"/>
    </source>
</evidence>
<proteinExistence type="predicted"/>
<dbReference type="Proteomes" id="UP001175227">
    <property type="component" value="Unassembled WGS sequence"/>
</dbReference>
<reference evidence="1" key="1">
    <citation type="submission" date="2023-06" db="EMBL/GenBank/DDBJ databases">
        <authorList>
            <consortium name="Lawrence Berkeley National Laboratory"/>
            <person name="Ahrendt S."/>
            <person name="Sahu N."/>
            <person name="Indic B."/>
            <person name="Wong-Bajracharya J."/>
            <person name="Merenyi Z."/>
            <person name="Ke H.-M."/>
            <person name="Monk M."/>
            <person name="Kocsube S."/>
            <person name="Drula E."/>
            <person name="Lipzen A."/>
            <person name="Balint B."/>
            <person name="Henrissat B."/>
            <person name="Andreopoulos B."/>
            <person name="Martin F.M."/>
            <person name="Harder C.B."/>
            <person name="Rigling D."/>
            <person name="Ford K.L."/>
            <person name="Foster G.D."/>
            <person name="Pangilinan J."/>
            <person name="Papanicolaou A."/>
            <person name="Barry K."/>
            <person name="LaButti K."/>
            <person name="Viragh M."/>
            <person name="Koriabine M."/>
            <person name="Yan M."/>
            <person name="Riley R."/>
            <person name="Champramary S."/>
            <person name="Plett K.L."/>
            <person name="Tsai I.J."/>
            <person name="Slot J."/>
            <person name="Sipos G."/>
            <person name="Plett J."/>
            <person name="Nagy L.G."/>
            <person name="Grigoriev I.V."/>
        </authorList>
    </citation>
    <scope>NUCLEOTIDE SEQUENCE</scope>
    <source>
        <strain evidence="1">ICMP 16352</strain>
    </source>
</reference>
<keyword evidence="2" id="KW-1185">Reference proteome</keyword>
<dbReference type="AlphaFoldDB" id="A0AA39N7C4"/>
<sequence length="170" mass="19106">MILSSSNASTLTSPFSEGEIYVTAFFSTALDSFHYALSIMMDPFQCKMLHARELWPDHFVFEDKENSLTSSATLCIALKIGDMRYDTLEQVTALLQAIPMALPNGATDQRFDCRVWLKEAIKVLNNQGVLRCADADMLIDWELTGYATYNKENIMGGFGPFRRHVSMLSA</sequence>
<comment type="caution">
    <text evidence="1">The sequence shown here is derived from an EMBL/GenBank/DDBJ whole genome shotgun (WGS) entry which is preliminary data.</text>
</comment>
<protein>
    <submittedName>
        <fullName evidence="1">Uncharacterized protein</fullName>
    </submittedName>
</protein>
<evidence type="ECO:0000313" key="2">
    <source>
        <dbReference type="Proteomes" id="UP001175227"/>
    </source>
</evidence>
<dbReference type="EMBL" id="JAUEPR010000186">
    <property type="protein sequence ID" value="KAK0460309.1"/>
    <property type="molecule type" value="Genomic_DNA"/>
</dbReference>
<accession>A0AA39N7C4</accession>